<organism evidence="2 3">
    <name type="scientific">Cupriavidus taiwanensis</name>
    <dbReference type="NCBI Taxonomy" id="164546"/>
    <lineage>
        <taxon>Bacteria</taxon>
        <taxon>Pseudomonadati</taxon>
        <taxon>Pseudomonadota</taxon>
        <taxon>Betaproteobacteria</taxon>
        <taxon>Burkholderiales</taxon>
        <taxon>Burkholderiaceae</taxon>
        <taxon>Cupriavidus</taxon>
    </lineage>
</organism>
<dbReference type="InterPro" id="IPR006597">
    <property type="entry name" value="Sel1-like"/>
</dbReference>
<gene>
    <name evidence="2" type="ORF">CBM2636_MP20971</name>
</gene>
<protein>
    <recommendedName>
        <fullName evidence="4">Sel1 repeat family protein</fullName>
    </recommendedName>
</protein>
<keyword evidence="1" id="KW-0812">Transmembrane</keyword>
<dbReference type="InterPro" id="IPR050767">
    <property type="entry name" value="Sel1_AlgK"/>
</dbReference>
<evidence type="ECO:0000313" key="2">
    <source>
        <dbReference type="EMBL" id="SPD68121.1"/>
    </source>
</evidence>
<evidence type="ECO:0008006" key="4">
    <source>
        <dbReference type="Google" id="ProtNLM"/>
    </source>
</evidence>
<sequence length="205" mass="23079">MRIMGMNLARERKQENDLGVAELLREAASLCAKEEYSQAFRIYRQLAYSGHSDSQVFLGWMFAEGKGVEASREEAANWYRRAAELGSARGAFYLGRLLTKEAKYADAILWYQRSAAVGYSPSQFRLGVSYLRGEGVQMDLPLACHYLEEAKANGHIVARRELAILDIRGYRGVARRFLGAIEFFLVLLFGIGVAFTNPYSDDLRG</sequence>
<evidence type="ECO:0000313" key="3">
    <source>
        <dbReference type="Proteomes" id="UP000254259"/>
    </source>
</evidence>
<dbReference type="Pfam" id="PF08238">
    <property type="entry name" value="Sel1"/>
    <property type="match status" value="3"/>
</dbReference>
<dbReference type="Gene3D" id="1.25.40.10">
    <property type="entry name" value="Tetratricopeptide repeat domain"/>
    <property type="match status" value="1"/>
</dbReference>
<dbReference type="PANTHER" id="PTHR11102:SF160">
    <property type="entry name" value="ERAD-ASSOCIATED E3 UBIQUITIN-PROTEIN LIGASE COMPONENT HRD3"/>
    <property type="match status" value="1"/>
</dbReference>
<name>A0A9Q7V0G7_9BURK</name>
<feature type="transmembrane region" description="Helical" evidence="1">
    <location>
        <begin position="177"/>
        <end position="195"/>
    </location>
</feature>
<dbReference type="Proteomes" id="UP000254259">
    <property type="component" value="Plasmid CBM2636_mp"/>
</dbReference>
<dbReference type="EMBL" id="LT984814">
    <property type="protein sequence ID" value="SPD68121.1"/>
    <property type="molecule type" value="Genomic_DNA"/>
</dbReference>
<reference evidence="2 3" key="1">
    <citation type="submission" date="2018-01" db="EMBL/GenBank/DDBJ databases">
        <authorList>
            <person name="Clerissi C."/>
        </authorList>
    </citation>
    <scope>NUCLEOTIDE SEQUENCE [LARGE SCALE GENOMIC DNA]</scope>
    <source>
        <strain evidence="2">Cupriavidus taiwanensis SWF 66322</strain>
        <plasmid evidence="3">cbm2636_mp</plasmid>
    </source>
</reference>
<geneLocation type="plasmid" evidence="3">
    <name>cbm2636_mp</name>
</geneLocation>
<keyword evidence="1" id="KW-1133">Transmembrane helix</keyword>
<keyword evidence="1" id="KW-0472">Membrane</keyword>
<dbReference type="InterPro" id="IPR011990">
    <property type="entry name" value="TPR-like_helical_dom_sf"/>
</dbReference>
<evidence type="ECO:0000256" key="1">
    <source>
        <dbReference type="SAM" id="Phobius"/>
    </source>
</evidence>
<dbReference type="PANTHER" id="PTHR11102">
    <property type="entry name" value="SEL-1-LIKE PROTEIN"/>
    <property type="match status" value="1"/>
</dbReference>
<keyword evidence="2" id="KW-0614">Plasmid</keyword>
<accession>A0A9Q7V0G7</accession>
<dbReference type="SUPFAM" id="SSF81901">
    <property type="entry name" value="HCP-like"/>
    <property type="match status" value="1"/>
</dbReference>
<proteinExistence type="predicted"/>
<dbReference type="SMART" id="SM00671">
    <property type="entry name" value="SEL1"/>
    <property type="match status" value="3"/>
</dbReference>
<dbReference type="AlphaFoldDB" id="A0A9Q7V0G7"/>